<proteinExistence type="predicted"/>
<dbReference type="InParanoid" id="A0A804N468"/>
<accession>A0A804N468</accession>
<reference evidence="3" key="1">
    <citation type="submission" date="2015-12" db="EMBL/GenBank/DDBJ databases">
        <title>Update maize B73 reference genome by single molecule sequencing technologies.</title>
        <authorList>
            <consortium name="Maize Genome Sequencing Project"/>
            <person name="Ware D."/>
        </authorList>
    </citation>
    <scope>NUCLEOTIDE SEQUENCE [LARGE SCALE GENOMIC DNA]</scope>
    <source>
        <strain evidence="3">cv. B73</strain>
    </source>
</reference>
<evidence type="ECO:0000313" key="2">
    <source>
        <dbReference type="EnsemblPlants" id="Zm00001eb133690_P001"/>
    </source>
</evidence>
<keyword evidence="3" id="KW-1185">Reference proteome</keyword>
<reference evidence="2" key="3">
    <citation type="submission" date="2021-05" db="UniProtKB">
        <authorList>
            <consortium name="EnsemblPlants"/>
        </authorList>
    </citation>
    <scope>IDENTIFICATION</scope>
    <source>
        <strain evidence="2">cv. B73</strain>
    </source>
</reference>
<dbReference type="AlphaFoldDB" id="A0A804N468"/>
<protein>
    <submittedName>
        <fullName evidence="2">Uncharacterized protein</fullName>
    </submittedName>
</protein>
<reference evidence="2" key="2">
    <citation type="submission" date="2019-07" db="EMBL/GenBank/DDBJ databases">
        <authorList>
            <person name="Seetharam A."/>
            <person name="Woodhouse M."/>
            <person name="Cannon E."/>
        </authorList>
    </citation>
    <scope>NUCLEOTIDE SEQUENCE [LARGE SCALE GENOMIC DNA]</scope>
    <source>
        <strain evidence="2">cv. B73</strain>
    </source>
</reference>
<evidence type="ECO:0000256" key="1">
    <source>
        <dbReference type="SAM" id="MobiDB-lite"/>
    </source>
</evidence>
<dbReference type="EnsemblPlants" id="Zm00001eb133690_T001">
    <property type="protein sequence ID" value="Zm00001eb133690_P001"/>
    <property type="gene ID" value="Zm00001eb133690"/>
</dbReference>
<sequence>MPCLSRTAKTTAPRLVPAKREEPRRRSVQPRRLHVSLRRQSAWRLRGVVETRALVITPRASLVGKEPKLMACMRNSNRILARTERL</sequence>
<dbReference type="Gramene" id="Zm00001eb133690_T001">
    <property type="protein sequence ID" value="Zm00001eb133690_P001"/>
    <property type="gene ID" value="Zm00001eb133690"/>
</dbReference>
<evidence type="ECO:0000313" key="3">
    <source>
        <dbReference type="Proteomes" id="UP000007305"/>
    </source>
</evidence>
<dbReference type="Proteomes" id="UP000007305">
    <property type="component" value="Chromosome 3"/>
</dbReference>
<name>A0A804N468_MAIZE</name>
<feature type="region of interest" description="Disordered" evidence="1">
    <location>
        <begin position="1"/>
        <end position="33"/>
    </location>
</feature>
<organism evidence="2 3">
    <name type="scientific">Zea mays</name>
    <name type="common">Maize</name>
    <dbReference type="NCBI Taxonomy" id="4577"/>
    <lineage>
        <taxon>Eukaryota</taxon>
        <taxon>Viridiplantae</taxon>
        <taxon>Streptophyta</taxon>
        <taxon>Embryophyta</taxon>
        <taxon>Tracheophyta</taxon>
        <taxon>Spermatophyta</taxon>
        <taxon>Magnoliopsida</taxon>
        <taxon>Liliopsida</taxon>
        <taxon>Poales</taxon>
        <taxon>Poaceae</taxon>
        <taxon>PACMAD clade</taxon>
        <taxon>Panicoideae</taxon>
        <taxon>Andropogonodae</taxon>
        <taxon>Andropogoneae</taxon>
        <taxon>Tripsacinae</taxon>
        <taxon>Zea</taxon>
    </lineage>
</organism>